<dbReference type="AlphaFoldDB" id="A0A2P4SI32"/>
<reference evidence="1 2" key="1">
    <citation type="submission" date="2018-01" db="EMBL/GenBank/DDBJ databases">
        <title>Comparison of the Chinese Bamboo Partridge and Red Junglefowl genome sequences highlights the importance of demography in genome evolution.</title>
        <authorList>
            <person name="Tiley G.P."/>
            <person name="Kimball R.T."/>
            <person name="Braun E.L."/>
            <person name="Burleigh J.G."/>
        </authorList>
    </citation>
    <scope>NUCLEOTIDE SEQUENCE [LARGE SCALE GENOMIC DNA]</scope>
    <source>
        <strain evidence="1">RTK389</strain>
        <tissue evidence="1">Blood</tissue>
    </source>
</reference>
<organism evidence="1 2">
    <name type="scientific">Bambusicola thoracicus</name>
    <name type="common">Chinese bamboo-partridge</name>
    <name type="synonym">Perdix thoracica</name>
    <dbReference type="NCBI Taxonomy" id="9083"/>
    <lineage>
        <taxon>Eukaryota</taxon>
        <taxon>Metazoa</taxon>
        <taxon>Chordata</taxon>
        <taxon>Craniata</taxon>
        <taxon>Vertebrata</taxon>
        <taxon>Euteleostomi</taxon>
        <taxon>Archelosauria</taxon>
        <taxon>Archosauria</taxon>
        <taxon>Dinosauria</taxon>
        <taxon>Saurischia</taxon>
        <taxon>Theropoda</taxon>
        <taxon>Coelurosauria</taxon>
        <taxon>Aves</taxon>
        <taxon>Neognathae</taxon>
        <taxon>Galloanserae</taxon>
        <taxon>Galliformes</taxon>
        <taxon>Phasianidae</taxon>
        <taxon>Perdicinae</taxon>
        <taxon>Bambusicola</taxon>
    </lineage>
</organism>
<dbReference type="EMBL" id="PPHD01046553">
    <property type="protein sequence ID" value="POI23738.1"/>
    <property type="molecule type" value="Genomic_DNA"/>
</dbReference>
<evidence type="ECO:0000313" key="1">
    <source>
        <dbReference type="EMBL" id="POI23738.1"/>
    </source>
</evidence>
<dbReference type="Proteomes" id="UP000237246">
    <property type="component" value="Unassembled WGS sequence"/>
</dbReference>
<protein>
    <submittedName>
        <fullName evidence="1">Uncharacterized protein</fullName>
    </submittedName>
</protein>
<proteinExistence type="predicted"/>
<evidence type="ECO:0000313" key="2">
    <source>
        <dbReference type="Proteomes" id="UP000237246"/>
    </source>
</evidence>
<sequence length="106" mass="11645">MPVLILPPHKLVLTQESPSSGPSCGYTWSLHFLVILFTAKVPISPFLSPPLVPPQDLSSFLHQVLRERVEQGLQSSILLCQGNERSPAEVPELPWALNTARGARIP</sequence>
<name>A0A2P4SI32_BAMTH</name>
<gene>
    <name evidence="1" type="ORF">CIB84_012514</name>
</gene>
<keyword evidence="2" id="KW-1185">Reference proteome</keyword>
<comment type="caution">
    <text evidence="1">The sequence shown here is derived from an EMBL/GenBank/DDBJ whole genome shotgun (WGS) entry which is preliminary data.</text>
</comment>
<accession>A0A2P4SI32</accession>